<keyword evidence="1" id="KW-0808">Transferase</keyword>
<dbReference type="SUPFAM" id="SSF52374">
    <property type="entry name" value="Nucleotidylyl transferase"/>
    <property type="match status" value="1"/>
</dbReference>
<dbReference type="STRING" id="1797785.A3B45_04185"/>
<dbReference type="Pfam" id="PF01467">
    <property type="entry name" value="CTP_transf_like"/>
    <property type="match status" value="1"/>
</dbReference>
<evidence type="ECO:0000256" key="2">
    <source>
        <dbReference type="ARBA" id="ARBA00022695"/>
    </source>
</evidence>
<sequence>MPKTSSDKKVVLAGGCFDVLHPGHIIFLEKAKKIGDYLVVLLESDQKVRLLKGAGRPIHSQKDRARVLKAVRFVDEVVMLPYLESDKAYDEVVNRIKPDIIATTSGDKNLHHYQRSAKAAKAKLIFVTKLIGDYSTSRILNHRK</sequence>
<organism evidence="4 5">
    <name type="scientific">Candidatus Daviesbacteria bacterium RIFCSPLOWO2_01_FULL_39_12</name>
    <dbReference type="NCBI Taxonomy" id="1797785"/>
    <lineage>
        <taxon>Bacteria</taxon>
        <taxon>Candidatus Daviesiibacteriota</taxon>
    </lineage>
</organism>
<evidence type="ECO:0000259" key="3">
    <source>
        <dbReference type="Pfam" id="PF01467"/>
    </source>
</evidence>
<comment type="caution">
    <text evidence="4">The sequence shown here is derived from an EMBL/GenBank/DDBJ whole genome shotgun (WGS) entry which is preliminary data.</text>
</comment>
<dbReference type="InterPro" id="IPR014729">
    <property type="entry name" value="Rossmann-like_a/b/a_fold"/>
</dbReference>
<name>A0A1F5KTF8_9BACT</name>
<dbReference type="Proteomes" id="UP000178565">
    <property type="component" value="Unassembled WGS sequence"/>
</dbReference>
<reference evidence="4 5" key="1">
    <citation type="journal article" date="2016" name="Nat. Commun.">
        <title>Thousands of microbial genomes shed light on interconnected biogeochemical processes in an aquifer system.</title>
        <authorList>
            <person name="Anantharaman K."/>
            <person name="Brown C.T."/>
            <person name="Hug L.A."/>
            <person name="Sharon I."/>
            <person name="Castelle C.J."/>
            <person name="Probst A.J."/>
            <person name="Thomas B.C."/>
            <person name="Singh A."/>
            <person name="Wilkins M.J."/>
            <person name="Karaoz U."/>
            <person name="Brodie E.L."/>
            <person name="Williams K.H."/>
            <person name="Hubbard S.S."/>
            <person name="Banfield J.F."/>
        </authorList>
    </citation>
    <scope>NUCLEOTIDE SEQUENCE [LARGE SCALE GENOMIC DNA]</scope>
</reference>
<dbReference type="PANTHER" id="PTHR43793">
    <property type="entry name" value="FAD SYNTHASE"/>
    <property type="match status" value="1"/>
</dbReference>
<feature type="domain" description="Cytidyltransferase-like" evidence="3">
    <location>
        <begin position="12"/>
        <end position="103"/>
    </location>
</feature>
<dbReference type="InterPro" id="IPR050385">
    <property type="entry name" value="Archaeal_FAD_synthase"/>
</dbReference>
<evidence type="ECO:0000256" key="1">
    <source>
        <dbReference type="ARBA" id="ARBA00022679"/>
    </source>
</evidence>
<gene>
    <name evidence="4" type="ORF">A3B45_04185</name>
</gene>
<dbReference type="AlphaFoldDB" id="A0A1F5KTF8"/>
<evidence type="ECO:0000313" key="5">
    <source>
        <dbReference type="Proteomes" id="UP000178565"/>
    </source>
</evidence>
<dbReference type="PANTHER" id="PTHR43793:SF1">
    <property type="entry name" value="FAD SYNTHASE"/>
    <property type="match status" value="1"/>
</dbReference>
<evidence type="ECO:0000313" key="4">
    <source>
        <dbReference type="EMBL" id="OGE44119.1"/>
    </source>
</evidence>
<accession>A0A1F5KTF8</accession>
<protein>
    <recommendedName>
        <fullName evidence="3">Cytidyltransferase-like domain-containing protein</fullName>
    </recommendedName>
</protein>
<dbReference type="GO" id="GO:0016779">
    <property type="term" value="F:nucleotidyltransferase activity"/>
    <property type="evidence" value="ECO:0007669"/>
    <property type="project" value="UniProtKB-KW"/>
</dbReference>
<dbReference type="Gene3D" id="3.40.50.620">
    <property type="entry name" value="HUPs"/>
    <property type="match status" value="1"/>
</dbReference>
<dbReference type="EMBL" id="MFDM01000008">
    <property type="protein sequence ID" value="OGE44119.1"/>
    <property type="molecule type" value="Genomic_DNA"/>
</dbReference>
<proteinExistence type="predicted"/>
<keyword evidence="2" id="KW-0548">Nucleotidyltransferase</keyword>
<dbReference type="NCBIfam" id="TIGR00125">
    <property type="entry name" value="cyt_tran_rel"/>
    <property type="match status" value="1"/>
</dbReference>
<dbReference type="InterPro" id="IPR004821">
    <property type="entry name" value="Cyt_trans-like"/>
</dbReference>